<reference evidence="1 2" key="1">
    <citation type="journal article" date="2018" name="Nat. Ecol. Evol.">
        <title>Pezizomycetes genomes reveal the molecular basis of ectomycorrhizal truffle lifestyle.</title>
        <authorList>
            <person name="Murat C."/>
            <person name="Payen T."/>
            <person name="Noel B."/>
            <person name="Kuo A."/>
            <person name="Morin E."/>
            <person name="Chen J."/>
            <person name="Kohler A."/>
            <person name="Krizsan K."/>
            <person name="Balestrini R."/>
            <person name="Da Silva C."/>
            <person name="Montanini B."/>
            <person name="Hainaut M."/>
            <person name="Levati E."/>
            <person name="Barry K.W."/>
            <person name="Belfiori B."/>
            <person name="Cichocki N."/>
            <person name="Clum A."/>
            <person name="Dockter R.B."/>
            <person name="Fauchery L."/>
            <person name="Guy J."/>
            <person name="Iotti M."/>
            <person name="Le Tacon F."/>
            <person name="Lindquist E.A."/>
            <person name="Lipzen A."/>
            <person name="Malagnac F."/>
            <person name="Mello A."/>
            <person name="Molinier V."/>
            <person name="Miyauchi S."/>
            <person name="Poulain J."/>
            <person name="Riccioni C."/>
            <person name="Rubini A."/>
            <person name="Sitrit Y."/>
            <person name="Splivallo R."/>
            <person name="Traeger S."/>
            <person name="Wang M."/>
            <person name="Zifcakova L."/>
            <person name="Wipf D."/>
            <person name="Zambonelli A."/>
            <person name="Paolocci F."/>
            <person name="Nowrousian M."/>
            <person name="Ottonello S."/>
            <person name="Baldrian P."/>
            <person name="Spatafora J.W."/>
            <person name="Henrissat B."/>
            <person name="Nagy L.G."/>
            <person name="Aury J.M."/>
            <person name="Wincker P."/>
            <person name="Grigoriev I.V."/>
            <person name="Bonfante P."/>
            <person name="Martin F.M."/>
        </authorList>
    </citation>
    <scope>NUCLEOTIDE SEQUENCE [LARGE SCALE GENOMIC DNA]</scope>
    <source>
        <strain evidence="1 2">RN42</strain>
    </source>
</reference>
<dbReference type="Proteomes" id="UP000275078">
    <property type="component" value="Unassembled WGS sequence"/>
</dbReference>
<organism evidence="1 2">
    <name type="scientific">Ascobolus immersus RN42</name>
    <dbReference type="NCBI Taxonomy" id="1160509"/>
    <lineage>
        <taxon>Eukaryota</taxon>
        <taxon>Fungi</taxon>
        <taxon>Dikarya</taxon>
        <taxon>Ascomycota</taxon>
        <taxon>Pezizomycotina</taxon>
        <taxon>Pezizomycetes</taxon>
        <taxon>Pezizales</taxon>
        <taxon>Ascobolaceae</taxon>
        <taxon>Ascobolus</taxon>
    </lineage>
</organism>
<sequence>MWVLDSNVGSLKQLWTLYNSHVLSQFTYAAEICVGYSTELEDSLNKFHKSAIRFIMGVHPRATTKLFAKELKTVSIPHRLTILTLKYVKHALESSSPPLMAALETIWLMSKNGNGWLKCLKDTLARQLHLKWDISSLDTIKKHINENIALAQKIAFKKLDDEYKALSKTSRLRAITRYGQKGELKKYGYMETLLPYGRALAKIRISAHRLAVERRRYIARVDRTERWCTKCKAKDIHAIEDERHIVFDCEEFTEVRTALWKKMDMNKEIKEYREGYVRLRLKEEGASVVTWLSLAWKVKLLKLFIDLLDKSEALLVGRYWAKALKRIDQRYIN</sequence>
<dbReference type="AlphaFoldDB" id="A0A3N4HIH1"/>
<name>A0A3N4HIH1_ASCIM</name>
<dbReference type="STRING" id="1160509.A0A3N4HIH1"/>
<evidence type="ECO:0000313" key="1">
    <source>
        <dbReference type="EMBL" id="RPA72021.1"/>
    </source>
</evidence>
<evidence type="ECO:0008006" key="3">
    <source>
        <dbReference type="Google" id="ProtNLM"/>
    </source>
</evidence>
<keyword evidence="2" id="KW-1185">Reference proteome</keyword>
<dbReference type="OrthoDB" id="3051324at2759"/>
<gene>
    <name evidence="1" type="ORF">BJ508DRAFT_315078</name>
</gene>
<proteinExistence type="predicted"/>
<dbReference type="EMBL" id="ML119884">
    <property type="protein sequence ID" value="RPA72021.1"/>
    <property type="molecule type" value="Genomic_DNA"/>
</dbReference>
<evidence type="ECO:0000313" key="2">
    <source>
        <dbReference type="Proteomes" id="UP000275078"/>
    </source>
</evidence>
<protein>
    <recommendedName>
        <fullName evidence="3">Reverse transcriptase zinc-binding domain-containing protein</fullName>
    </recommendedName>
</protein>
<accession>A0A3N4HIH1</accession>